<dbReference type="AlphaFoldDB" id="A0A0M0EHJ4"/>
<evidence type="ECO:0000313" key="1">
    <source>
        <dbReference type="EMBL" id="KON64401.1"/>
    </source>
</evidence>
<dbReference type="STRING" id="33995.KOEU_21440"/>
<accession>A0A0M0EHJ4</accession>
<sequence>MRLRSMPSVRNQMKMHSGGSAYDVLPATHDFHDVNMNQTAMRVVIAQADIVYGRDRPLPDPAAFPDIYSGGGLHCGVIGWPAMTAFVKAAESGRDALTVWSWSSPL</sequence>
<protein>
    <submittedName>
        <fullName evidence="1">Uncharacterized protein</fullName>
    </submittedName>
</protein>
<organism evidence="1 2">
    <name type="scientific">Komagataeibacter europaeus</name>
    <name type="common">Gluconacetobacter europaeus</name>
    <dbReference type="NCBI Taxonomy" id="33995"/>
    <lineage>
        <taxon>Bacteria</taxon>
        <taxon>Pseudomonadati</taxon>
        <taxon>Pseudomonadota</taxon>
        <taxon>Alphaproteobacteria</taxon>
        <taxon>Acetobacterales</taxon>
        <taxon>Acetobacteraceae</taxon>
        <taxon>Komagataeibacter</taxon>
    </lineage>
</organism>
<evidence type="ECO:0000313" key="2">
    <source>
        <dbReference type="Proteomes" id="UP000037566"/>
    </source>
</evidence>
<proteinExistence type="predicted"/>
<dbReference type="Proteomes" id="UP000037566">
    <property type="component" value="Unassembled WGS sequence"/>
</dbReference>
<reference evidence="1" key="1">
    <citation type="submission" date="2015-08" db="EMBL/GenBank/DDBJ databases">
        <title>Draft genome sequence of Komagataeibacter europaeus CECT 8546 a cellulose producer strain from vinegar produced by the traditional method.</title>
        <authorList>
            <person name="Poehlein A."/>
            <person name="Valera M.J."/>
            <person name="Haack F.S."/>
            <person name="Mas A."/>
            <person name="Daniel R."/>
            <person name="Streit W.R."/>
            <person name="Mateo E."/>
        </authorList>
    </citation>
    <scope>NUCLEOTIDE SEQUENCE [LARGE SCALE GENOMIC DNA]</scope>
    <source>
        <strain evidence="1">CECT 8546</strain>
    </source>
</reference>
<dbReference type="EMBL" id="LHUQ01000011">
    <property type="protein sequence ID" value="KON64401.1"/>
    <property type="molecule type" value="Genomic_DNA"/>
</dbReference>
<gene>
    <name evidence="1" type="ORF">KOEU_21440</name>
</gene>
<comment type="caution">
    <text evidence="1">The sequence shown here is derived from an EMBL/GenBank/DDBJ whole genome shotgun (WGS) entry which is preliminary data.</text>
</comment>
<keyword evidence="2" id="KW-1185">Reference proteome</keyword>
<name>A0A0M0EHJ4_KOMEU</name>